<protein>
    <submittedName>
        <fullName evidence="2">Uncharacterized protein</fullName>
    </submittedName>
</protein>
<feature type="region of interest" description="Disordered" evidence="1">
    <location>
        <begin position="91"/>
        <end position="138"/>
    </location>
</feature>
<gene>
    <name evidence="2" type="ORF">B0T18DRAFT_145212</name>
</gene>
<dbReference type="AlphaFoldDB" id="A0AA40K512"/>
<dbReference type="Proteomes" id="UP001172155">
    <property type="component" value="Unassembled WGS sequence"/>
</dbReference>
<reference evidence="2" key="1">
    <citation type="submission" date="2023-06" db="EMBL/GenBank/DDBJ databases">
        <title>Genome-scale phylogeny and comparative genomics of the fungal order Sordariales.</title>
        <authorList>
            <consortium name="Lawrence Berkeley National Laboratory"/>
            <person name="Hensen N."/>
            <person name="Bonometti L."/>
            <person name="Westerberg I."/>
            <person name="Brannstrom I.O."/>
            <person name="Guillou S."/>
            <person name="Cros-Aarteil S."/>
            <person name="Calhoun S."/>
            <person name="Haridas S."/>
            <person name="Kuo A."/>
            <person name="Mondo S."/>
            <person name="Pangilinan J."/>
            <person name="Riley R."/>
            <person name="LaButti K."/>
            <person name="Andreopoulos B."/>
            <person name="Lipzen A."/>
            <person name="Chen C."/>
            <person name="Yanf M."/>
            <person name="Daum C."/>
            <person name="Ng V."/>
            <person name="Clum A."/>
            <person name="Steindorff A."/>
            <person name="Ohm R."/>
            <person name="Martin F."/>
            <person name="Silar P."/>
            <person name="Natvig D."/>
            <person name="Lalanne C."/>
            <person name="Gautier V."/>
            <person name="Ament-velasquez S.L."/>
            <person name="Kruys A."/>
            <person name="Hutchinson M.I."/>
            <person name="Powell A.J."/>
            <person name="Barry K."/>
            <person name="Miller A.N."/>
            <person name="Grigoriev I.V."/>
            <person name="Debuchy R."/>
            <person name="Gladieux P."/>
            <person name="Thoren M.H."/>
            <person name="Johannesson H."/>
        </authorList>
    </citation>
    <scope>NUCLEOTIDE SEQUENCE</scope>
    <source>
        <strain evidence="2">SMH3187-1</strain>
    </source>
</reference>
<proteinExistence type="predicted"/>
<evidence type="ECO:0000256" key="1">
    <source>
        <dbReference type="SAM" id="MobiDB-lite"/>
    </source>
</evidence>
<feature type="region of interest" description="Disordered" evidence="1">
    <location>
        <begin position="181"/>
        <end position="205"/>
    </location>
</feature>
<comment type="caution">
    <text evidence="2">The sequence shown here is derived from an EMBL/GenBank/DDBJ whole genome shotgun (WGS) entry which is preliminary data.</text>
</comment>
<evidence type="ECO:0000313" key="2">
    <source>
        <dbReference type="EMBL" id="KAK0746176.1"/>
    </source>
</evidence>
<name>A0AA40K512_9PEZI</name>
<keyword evidence="3" id="KW-1185">Reference proteome</keyword>
<dbReference type="EMBL" id="JAUKUD010000004">
    <property type="protein sequence ID" value="KAK0746176.1"/>
    <property type="molecule type" value="Genomic_DNA"/>
</dbReference>
<accession>A0AA40K512</accession>
<sequence>MLKTGRRDDPKHSLLFLRARSWNKCLISVRTIGEDVLGVARRSPADLSFFWWPSQPGSIFRRPSPSPFSRPTPTGRYLHDPIHRVSRAFGQGEGESASDAASASRHGSDLSTTPTREREKTPKLAGNGDSVLQVPSALNKRPPPRCLLSLGPFQDSGSQGPSSICSCSRGHRKLVVCSSSPPCTRPPAENGKGLSQGMLPSLIHH</sequence>
<evidence type="ECO:0000313" key="3">
    <source>
        <dbReference type="Proteomes" id="UP001172155"/>
    </source>
</evidence>
<organism evidence="2 3">
    <name type="scientific">Schizothecium vesticola</name>
    <dbReference type="NCBI Taxonomy" id="314040"/>
    <lineage>
        <taxon>Eukaryota</taxon>
        <taxon>Fungi</taxon>
        <taxon>Dikarya</taxon>
        <taxon>Ascomycota</taxon>
        <taxon>Pezizomycotina</taxon>
        <taxon>Sordariomycetes</taxon>
        <taxon>Sordariomycetidae</taxon>
        <taxon>Sordariales</taxon>
        <taxon>Schizotheciaceae</taxon>
        <taxon>Schizothecium</taxon>
    </lineage>
</organism>